<dbReference type="RefSeq" id="XP_014148528.1">
    <property type="nucleotide sequence ID" value="XM_014293053.1"/>
</dbReference>
<sequence length="69" mass="7970">DNNNFYFVTEYVPGGELDYLMHDQGLFAEPIVRFYVAEILLALQHMHQLGYAYRDLRPENVLLGGDGHI</sequence>
<dbReference type="EMBL" id="KQ244230">
    <property type="protein sequence ID" value="KNC74626.1"/>
    <property type="molecule type" value="Genomic_DNA"/>
</dbReference>
<dbReference type="Gene3D" id="1.10.510.10">
    <property type="entry name" value="Transferase(Phosphotransferase) domain 1"/>
    <property type="match status" value="1"/>
</dbReference>
<dbReference type="PANTHER" id="PTHR24351">
    <property type="entry name" value="RIBOSOMAL PROTEIN S6 KINASE"/>
    <property type="match status" value="1"/>
</dbReference>
<evidence type="ECO:0000313" key="8">
    <source>
        <dbReference type="Proteomes" id="UP000054560"/>
    </source>
</evidence>
<dbReference type="Pfam" id="PF00069">
    <property type="entry name" value="Pkinase"/>
    <property type="match status" value="1"/>
</dbReference>
<dbReference type="GeneID" id="25913337"/>
<proteinExistence type="predicted"/>
<feature type="non-terminal residue" evidence="7">
    <location>
        <position position="1"/>
    </location>
</feature>
<protein>
    <recommendedName>
        <fullName evidence="6">Protein kinase domain-containing protein</fullName>
    </recommendedName>
</protein>
<feature type="domain" description="Protein kinase" evidence="6">
    <location>
        <begin position="1"/>
        <end position="69"/>
    </location>
</feature>
<evidence type="ECO:0000259" key="6">
    <source>
        <dbReference type="PROSITE" id="PS50011"/>
    </source>
</evidence>
<accession>A0A0L0FDU7</accession>
<dbReference type="OrthoDB" id="63267at2759"/>
<keyword evidence="4" id="KW-0418">Kinase</keyword>
<evidence type="ECO:0000313" key="7">
    <source>
        <dbReference type="EMBL" id="KNC74626.1"/>
    </source>
</evidence>
<dbReference type="eggNOG" id="KOG0612">
    <property type="taxonomic scope" value="Eukaryota"/>
</dbReference>
<reference evidence="7 8" key="1">
    <citation type="submission" date="2011-02" db="EMBL/GenBank/DDBJ databases">
        <title>The Genome Sequence of Sphaeroforma arctica JP610.</title>
        <authorList>
            <consortium name="The Broad Institute Genome Sequencing Platform"/>
            <person name="Russ C."/>
            <person name="Cuomo C."/>
            <person name="Young S.K."/>
            <person name="Zeng Q."/>
            <person name="Gargeya S."/>
            <person name="Alvarado L."/>
            <person name="Berlin A."/>
            <person name="Chapman S.B."/>
            <person name="Chen Z."/>
            <person name="Freedman E."/>
            <person name="Gellesch M."/>
            <person name="Goldberg J."/>
            <person name="Griggs A."/>
            <person name="Gujja S."/>
            <person name="Heilman E."/>
            <person name="Heiman D."/>
            <person name="Howarth C."/>
            <person name="Mehta T."/>
            <person name="Neiman D."/>
            <person name="Pearson M."/>
            <person name="Roberts A."/>
            <person name="Saif S."/>
            <person name="Shea T."/>
            <person name="Shenoy N."/>
            <person name="Sisk P."/>
            <person name="Stolte C."/>
            <person name="Sykes S."/>
            <person name="White J."/>
            <person name="Yandava C."/>
            <person name="Burger G."/>
            <person name="Gray M.W."/>
            <person name="Holland P.W.H."/>
            <person name="King N."/>
            <person name="Lang F.B.F."/>
            <person name="Roger A.J."/>
            <person name="Ruiz-Trillo I."/>
            <person name="Haas B."/>
            <person name="Nusbaum C."/>
            <person name="Birren B."/>
        </authorList>
    </citation>
    <scope>NUCLEOTIDE SEQUENCE [LARGE SCALE GENOMIC DNA]</scope>
    <source>
        <strain evidence="7 8">JP610</strain>
    </source>
</reference>
<evidence type="ECO:0000256" key="3">
    <source>
        <dbReference type="ARBA" id="ARBA00022741"/>
    </source>
</evidence>
<dbReference type="GO" id="GO:0005524">
    <property type="term" value="F:ATP binding"/>
    <property type="evidence" value="ECO:0007669"/>
    <property type="project" value="UniProtKB-KW"/>
</dbReference>
<name>A0A0L0FDU7_9EUKA</name>
<keyword evidence="1" id="KW-0723">Serine/threonine-protein kinase</keyword>
<evidence type="ECO:0000256" key="4">
    <source>
        <dbReference type="ARBA" id="ARBA00022777"/>
    </source>
</evidence>
<keyword evidence="3" id="KW-0547">Nucleotide-binding</keyword>
<dbReference type="InterPro" id="IPR000719">
    <property type="entry name" value="Prot_kinase_dom"/>
</dbReference>
<dbReference type="STRING" id="667725.A0A0L0FDU7"/>
<evidence type="ECO:0000256" key="1">
    <source>
        <dbReference type="ARBA" id="ARBA00022527"/>
    </source>
</evidence>
<dbReference type="SUPFAM" id="SSF56112">
    <property type="entry name" value="Protein kinase-like (PK-like)"/>
    <property type="match status" value="1"/>
</dbReference>
<evidence type="ECO:0000256" key="5">
    <source>
        <dbReference type="ARBA" id="ARBA00022840"/>
    </source>
</evidence>
<keyword evidence="5" id="KW-0067">ATP-binding</keyword>
<dbReference type="Gene3D" id="3.30.200.20">
    <property type="entry name" value="Phosphorylase Kinase, domain 1"/>
    <property type="match status" value="1"/>
</dbReference>
<gene>
    <name evidence="7" type="ORF">SARC_12833</name>
</gene>
<keyword evidence="8" id="KW-1185">Reference proteome</keyword>
<dbReference type="AlphaFoldDB" id="A0A0L0FDU7"/>
<dbReference type="GO" id="GO:0004674">
    <property type="term" value="F:protein serine/threonine kinase activity"/>
    <property type="evidence" value="ECO:0007669"/>
    <property type="project" value="UniProtKB-KW"/>
</dbReference>
<dbReference type="PROSITE" id="PS50011">
    <property type="entry name" value="PROTEIN_KINASE_DOM"/>
    <property type="match status" value="1"/>
</dbReference>
<dbReference type="Proteomes" id="UP000054560">
    <property type="component" value="Unassembled WGS sequence"/>
</dbReference>
<organism evidence="7 8">
    <name type="scientific">Sphaeroforma arctica JP610</name>
    <dbReference type="NCBI Taxonomy" id="667725"/>
    <lineage>
        <taxon>Eukaryota</taxon>
        <taxon>Ichthyosporea</taxon>
        <taxon>Ichthyophonida</taxon>
        <taxon>Sphaeroforma</taxon>
    </lineage>
</organism>
<dbReference type="InterPro" id="IPR011009">
    <property type="entry name" value="Kinase-like_dom_sf"/>
</dbReference>
<keyword evidence="2" id="KW-0808">Transferase</keyword>
<evidence type="ECO:0000256" key="2">
    <source>
        <dbReference type="ARBA" id="ARBA00022679"/>
    </source>
</evidence>
<feature type="non-terminal residue" evidence="7">
    <location>
        <position position="69"/>
    </location>
</feature>